<protein>
    <recommendedName>
        <fullName evidence="9">Nodulin-like domain-containing protein</fullName>
    </recommendedName>
</protein>
<feature type="transmembrane region" description="Helical" evidence="6">
    <location>
        <begin position="118"/>
        <end position="137"/>
    </location>
</feature>
<dbReference type="PANTHER" id="PTHR21576:SF160">
    <property type="entry name" value="NODULIN-LIKE DOMAIN-CONTAINING PROTEIN"/>
    <property type="match status" value="1"/>
</dbReference>
<feature type="transmembrane region" description="Helical" evidence="6">
    <location>
        <begin position="189"/>
        <end position="209"/>
    </location>
</feature>
<feature type="transmembrane region" description="Helical" evidence="6">
    <location>
        <begin position="61"/>
        <end position="80"/>
    </location>
</feature>
<feature type="transmembrane region" description="Helical" evidence="6">
    <location>
        <begin position="158"/>
        <end position="183"/>
    </location>
</feature>
<feature type="region of interest" description="Disordered" evidence="5">
    <location>
        <begin position="295"/>
        <end position="314"/>
    </location>
</feature>
<keyword evidence="4 6" id="KW-0472">Membrane</keyword>
<feature type="transmembrane region" description="Helical" evidence="6">
    <location>
        <begin position="539"/>
        <end position="562"/>
    </location>
</feature>
<feature type="transmembrane region" description="Helical" evidence="6">
    <location>
        <begin position="483"/>
        <end position="501"/>
    </location>
</feature>
<dbReference type="Proteomes" id="UP000053257">
    <property type="component" value="Unassembled WGS sequence"/>
</dbReference>
<sequence length="593" mass="63417">MHSHPGAPPALFSVRRIATLFAALLVSLASGTNYVYTYAITAYGPQLSSRLHLSHTQMNVVGLSGNIGVYGTAPFWGWIVDNRGPQPLLALGFVALLAGYNGIRHFFDAGVPAGATDISTLTFCGLVVCGFLTGIGGNGGLTSAINSTAKSFPDSLRATVVGLVISGFGLSAFLFSTIAHVIFPGDTSEFLLVLAIGTSIPMIIGFFFVRPIPLPHSEYSHVNGGPDEIEEDEFSAASPILFQRENNSHTHLLGAEPEEPFLDDDHLEASFEHRHGHQVESTDYVVPPLRGALALSPTRSDGGRHRSRSSLAVQRRRPGYPLDKHLDGLPNIRGKALVSSSNFWLLFAMCSLLSGTGLMYINNVGSISQALFAKGNPDFDERKAAQWQATQVSTVSITNCIGRILIGLIADSTKNHLRLPRSLCISLVAAAFILSQLTVYSVDSVESLWKGSALLGLAYGCLFGLFPTITIEWFGLPHFSENWGFVSLAPMIGGNVFSIAFGRNLDAHAPAGPALNSSFAAAAAPSDSSHQCLQGRECYAGSLVVTTAACSLALALGVYAGWRDWRKERRRRAVLLRAPHLAVSEGPGWEDGN</sequence>
<dbReference type="SUPFAM" id="SSF103473">
    <property type="entry name" value="MFS general substrate transporter"/>
    <property type="match status" value="1"/>
</dbReference>
<evidence type="ECO:0000313" key="7">
    <source>
        <dbReference type="EMBL" id="KIP10573.1"/>
    </source>
</evidence>
<evidence type="ECO:0000256" key="6">
    <source>
        <dbReference type="SAM" id="Phobius"/>
    </source>
</evidence>
<dbReference type="HOGENOM" id="CLU_012596_1_0_1"/>
<dbReference type="EMBL" id="KN840453">
    <property type="protein sequence ID" value="KIP10573.1"/>
    <property type="molecule type" value="Genomic_DNA"/>
</dbReference>
<feature type="transmembrane region" description="Helical" evidence="6">
    <location>
        <begin position="87"/>
        <end position="106"/>
    </location>
</feature>
<reference evidence="7 8" key="1">
    <citation type="journal article" date="2014" name="PLoS Genet.">
        <title>Analysis of the Phlebiopsis gigantea genome, transcriptome and secretome provides insight into its pioneer colonization strategies of wood.</title>
        <authorList>
            <person name="Hori C."/>
            <person name="Ishida T."/>
            <person name="Igarashi K."/>
            <person name="Samejima M."/>
            <person name="Suzuki H."/>
            <person name="Master E."/>
            <person name="Ferreira P."/>
            <person name="Ruiz-Duenas F.J."/>
            <person name="Held B."/>
            <person name="Canessa P."/>
            <person name="Larrondo L.F."/>
            <person name="Schmoll M."/>
            <person name="Druzhinina I.S."/>
            <person name="Kubicek C.P."/>
            <person name="Gaskell J.A."/>
            <person name="Kersten P."/>
            <person name="St John F."/>
            <person name="Glasner J."/>
            <person name="Sabat G."/>
            <person name="Splinter BonDurant S."/>
            <person name="Syed K."/>
            <person name="Yadav J."/>
            <person name="Mgbeahuruike A.C."/>
            <person name="Kovalchuk A."/>
            <person name="Asiegbu F.O."/>
            <person name="Lackner G."/>
            <person name="Hoffmeister D."/>
            <person name="Rencoret J."/>
            <person name="Gutierrez A."/>
            <person name="Sun H."/>
            <person name="Lindquist E."/>
            <person name="Barry K."/>
            <person name="Riley R."/>
            <person name="Grigoriev I.V."/>
            <person name="Henrissat B."/>
            <person name="Kues U."/>
            <person name="Berka R.M."/>
            <person name="Martinez A.T."/>
            <person name="Covert S.F."/>
            <person name="Blanchette R.A."/>
            <person name="Cullen D."/>
        </authorList>
    </citation>
    <scope>NUCLEOTIDE SEQUENCE [LARGE SCALE GENOMIC DNA]</scope>
    <source>
        <strain evidence="7 8">11061_1 CR5-6</strain>
    </source>
</reference>
<dbReference type="OrthoDB" id="410267at2759"/>
<evidence type="ECO:0000313" key="8">
    <source>
        <dbReference type="Proteomes" id="UP000053257"/>
    </source>
</evidence>
<proteinExistence type="predicted"/>
<dbReference type="Pfam" id="PF07690">
    <property type="entry name" value="MFS_1"/>
    <property type="match status" value="1"/>
</dbReference>
<organism evidence="7 8">
    <name type="scientific">Phlebiopsis gigantea (strain 11061_1 CR5-6)</name>
    <name type="common">White-rot fungus</name>
    <name type="synonym">Peniophora gigantea</name>
    <dbReference type="NCBI Taxonomy" id="745531"/>
    <lineage>
        <taxon>Eukaryota</taxon>
        <taxon>Fungi</taxon>
        <taxon>Dikarya</taxon>
        <taxon>Basidiomycota</taxon>
        <taxon>Agaricomycotina</taxon>
        <taxon>Agaricomycetes</taxon>
        <taxon>Polyporales</taxon>
        <taxon>Phanerochaetaceae</taxon>
        <taxon>Phlebiopsis</taxon>
    </lineage>
</organism>
<name>A0A0C3PSZ3_PHLG1</name>
<evidence type="ECO:0000256" key="1">
    <source>
        <dbReference type="ARBA" id="ARBA00004141"/>
    </source>
</evidence>
<feature type="transmembrane region" description="Helical" evidence="6">
    <location>
        <begin position="343"/>
        <end position="361"/>
    </location>
</feature>
<evidence type="ECO:0000256" key="2">
    <source>
        <dbReference type="ARBA" id="ARBA00022692"/>
    </source>
</evidence>
<dbReference type="GO" id="GO:0022857">
    <property type="term" value="F:transmembrane transporter activity"/>
    <property type="evidence" value="ECO:0007669"/>
    <property type="project" value="InterPro"/>
</dbReference>
<feature type="transmembrane region" description="Helical" evidence="6">
    <location>
        <begin position="389"/>
        <end position="410"/>
    </location>
</feature>
<dbReference type="InterPro" id="IPR036259">
    <property type="entry name" value="MFS_trans_sf"/>
</dbReference>
<dbReference type="AlphaFoldDB" id="A0A0C3PSZ3"/>
<comment type="subcellular location">
    <subcellularLocation>
        <location evidence="1">Membrane</location>
        <topology evidence="1">Multi-pass membrane protein</topology>
    </subcellularLocation>
</comment>
<keyword evidence="8" id="KW-1185">Reference proteome</keyword>
<evidence type="ECO:0008006" key="9">
    <source>
        <dbReference type="Google" id="ProtNLM"/>
    </source>
</evidence>
<evidence type="ECO:0000256" key="4">
    <source>
        <dbReference type="ARBA" id="ARBA00023136"/>
    </source>
</evidence>
<dbReference type="PANTHER" id="PTHR21576">
    <property type="entry name" value="UNCHARACTERIZED NODULIN-LIKE PROTEIN"/>
    <property type="match status" value="1"/>
</dbReference>
<keyword evidence="2 6" id="KW-0812">Transmembrane</keyword>
<dbReference type="InterPro" id="IPR011701">
    <property type="entry name" value="MFS"/>
</dbReference>
<feature type="transmembrane region" description="Helical" evidence="6">
    <location>
        <begin position="454"/>
        <end position="476"/>
    </location>
</feature>
<dbReference type="GO" id="GO:0000329">
    <property type="term" value="C:fungal-type vacuole membrane"/>
    <property type="evidence" value="ECO:0007669"/>
    <property type="project" value="TreeGrafter"/>
</dbReference>
<evidence type="ECO:0000256" key="5">
    <source>
        <dbReference type="SAM" id="MobiDB-lite"/>
    </source>
</evidence>
<keyword evidence="3 6" id="KW-1133">Transmembrane helix</keyword>
<evidence type="ECO:0000256" key="3">
    <source>
        <dbReference type="ARBA" id="ARBA00022989"/>
    </source>
</evidence>
<feature type="transmembrane region" description="Helical" evidence="6">
    <location>
        <begin position="422"/>
        <end position="442"/>
    </location>
</feature>
<dbReference type="Gene3D" id="1.20.1250.20">
    <property type="entry name" value="MFS general substrate transporter like domains"/>
    <property type="match status" value="2"/>
</dbReference>
<gene>
    <name evidence="7" type="ORF">PHLGIDRAFT_84814</name>
</gene>
<accession>A0A0C3PSZ3</accession>
<dbReference type="STRING" id="745531.A0A0C3PSZ3"/>